<dbReference type="InterPro" id="IPR013632">
    <property type="entry name" value="Rad51_C"/>
</dbReference>
<dbReference type="GO" id="GO:0033065">
    <property type="term" value="C:Rad51C-XRCC3 complex"/>
    <property type="evidence" value="ECO:0007669"/>
    <property type="project" value="TreeGrafter"/>
</dbReference>
<dbReference type="GO" id="GO:0005657">
    <property type="term" value="C:replication fork"/>
    <property type="evidence" value="ECO:0007669"/>
    <property type="project" value="TreeGrafter"/>
</dbReference>
<dbReference type="GO" id="GO:0000707">
    <property type="term" value="P:meiotic DNA recombinase assembly"/>
    <property type="evidence" value="ECO:0007669"/>
    <property type="project" value="TreeGrafter"/>
</dbReference>
<evidence type="ECO:0000313" key="14">
    <source>
        <dbReference type="Proteomes" id="UP000623129"/>
    </source>
</evidence>
<keyword evidence="5" id="KW-0067">ATP-binding</keyword>
<organism evidence="13 14">
    <name type="scientific">Carex littledalei</name>
    <dbReference type="NCBI Taxonomy" id="544730"/>
    <lineage>
        <taxon>Eukaryota</taxon>
        <taxon>Viridiplantae</taxon>
        <taxon>Streptophyta</taxon>
        <taxon>Embryophyta</taxon>
        <taxon>Tracheophyta</taxon>
        <taxon>Spermatophyta</taxon>
        <taxon>Magnoliopsida</taxon>
        <taxon>Liliopsida</taxon>
        <taxon>Poales</taxon>
        <taxon>Cyperaceae</taxon>
        <taxon>Cyperoideae</taxon>
        <taxon>Cariceae</taxon>
        <taxon>Carex</taxon>
        <taxon>Carex subgen. Euthyceras</taxon>
    </lineage>
</organism>
<keyword evidence="3" id="KW-0547">Nucleotide-binding</keyword>
<evidence type="ECO:0000256" key="11">
    <source>
        <dbReference type="ARBA" id="ARBA00056000"/>
    </source>
</evidence>
<keyword evidence="14" id="KW-1185">Reference proteome</keyword>
<dbReference type="InterPro" id="IPR020588">
    <property type="entry name" value="RecA_ATP-bd"/>
</dbReference>
<dbReference type="GO" id="GO:0005524">
    <property type="term" value="F:ATP binding"/>
    <property type="evidence" value="ECO:0007669"/>
    <property type="project" value="UniProtKB-KW"/>
</dbReference>
<dbReference type="InterPro" id="IPR052093">
    <property type="entry name" value="HR_Repair_Mediator"/>
</dbReference>
<feature type="domain" description="RecA family profile 1" evidence="12">
    <location>
        <begin position="84"/>
        <end position="274"/>
    </location>
</feature>
<evidence type="ECO:0000313" key="13">
    <source>
        <dbReference type="EMBL" id="KAF3323833.1"/>
    </source>
</evidence>
<dbReference type="PROSITE" id="PS50162">
    <property type="entry name" value="RECA_2"/>
    <property type="match status" value="1"/>
</dbReference>
<evidence type="ECO:0000256" key="2">
    <source>
        <dbReference type="ARBA" id="ARBA00007095"/>
    </source>
</evidence>
<evidence type="ECO:0000259" key="12">
    <source>
        <dbReference type="PROSITE" id="PS50162"/>
    </source>
</evidence>
<gene>
    <name evidence="13" type="ORF">FCM35_KLT11300</name>
</gene>
<evidence type="ECO:0000256" key="4">
    <source>
        <dbReference type="ARBA" id="ARBA00022763"/>
    </source>
</evidence>
<dbReference type="Gene3D" id="3.40.50.300">
    <property type="entry name" value="P-loop containing nucleotide triphosphate hydrolases"/>
    <property type="match status" value="1"/>
</dbReference>
<dbReference type="EMBL" id="SWLB01000022">
    <property type="protein sequence ID" value="KAF3323833.1"/>
    <property type="molecule type" value="Genomic_DNA"/>
</dbReference>
<comment type="caution">
    <text evidence="13">The sequence shown here is derived from an EMBL/GenBank/DDBJ whole genome shotgun (WGS) entry which is preliminary data.</text>
</comment>
<evidence type="ECO:0000256" key="10">
    <source>
        <dbReference type="ARBA" id="ARBA00040674"/>
    </source>
</evidence>
<keyword evidence="9" id="KW-0539">Nucleus</keyword>
<accession>A0A833VIE3</accession>
<dbReference type="InterPro" id="IPR027417">
    <property type="entry name" value="P-loop_NTPase"/>
</dbReference>
<keyword evidence="6" id="KW-0238">DNA-binding</keyword>
<evidence type="ECO:0000256" key="6">
    <source>
        <dbReference type="ARBA" id="ARBA00023125"/>
    </source>
</evidence>
<evidence type="ECO:0000256" key="8">
    <source>
        <dbReference type="ARBA" id="ARBA00023204"/>
    </source>
</evidence>
<evidence type="ECO:0000256" key="7">
    <source>
        <dbReference type="ARBA" id="ARBA00023172"/>
    </source>
</evidence>
<dbReference type="SUPFAM" id="SSF52540">
    <property type="entry name" value="P-loop containing nucleoside triphosphate hydrolases"/>
    <property type="match status" value="1"/>
</dbReference>
<dbReference type="Proteomes" id="UP000623129">
    <property type="component" value="Unassembled WGS sequence"/>
</dbReference>
<evidence type="ECO:0000256" key="9">
    <source>
        <dbReference type="ARBA" id="ARBA00023242"/>
    </source>
</evidence>
<dbReference type="PIRSF" id="PIRSF005856">
    <property type="entry name" value="Rad51"/>
    <property type="match status" value="1"/>
</dbReference>
<dbReference type="AlphaFoldDB" id="A0A833VIE3"/>
<dbReference type="Pfam" id="PF08423">
    <property type="entry name" value="Rad51"/>
    <property type="match status" value="1"/>
</dbReference>
<dbReference type="GO" id="GO:0007131">
    <property type="term" value="P:reciprocal meiotic recombination"/>
    <property type="evidence" value="ECO:0007669"/>
    <property type="project" value="TreeGrafter"/>
</dbReference>
<dbReference type="GO" id="GO:0000400">
    <property type="term" value="F:four-way junction DNA binding"/>
    <property type="evidence" value="ECO:0007669"/>
    <property type="project" value="TreeGrafter"/>
</dbReference>
<sequence>MEISNLPISPSLRSKLLAKGYTNLSSLSPLSPSILAQELSIQCEEAIEILRAIPHATTSKNAYTPHGIIPGAVTAWDMLSEEQMQRHISTGCNDLDTILGGGIHCKEVTEVGGVPGIGKTQLGIQLAVNVQIPVEYGGLGGKAVYIVDTEGSFMAERAYQIAEGCISDILDIFPSNSREFLSCKERLRANNFLDGIFYFRICSYTEQIAVINYLENFLTQNKDVKLVIIDSVTFHFRQDFDDLAQRTRVLGGLSLRLMKLSKTFNLAVVLLNQVTTKFTDGSFQLTLALGDSWSHSCTNRIILHWNGNERCAYIEKSPSLPSASAPYLVTGKGIRGINSNFKRARTMPS</sequence>
<dbReference type="CDD" id="cd19492">
    <property type="entry name" value="Rad51C"/>
    <property type="match status" value="1"/>
</dbReference>
<keyword evidence="7" id="KW-0233">DNA recombination</keyword>
<keyword evidence="4" id="KW-0227">DNA damage</keyword>
<dbReference type="GO" id="GO:0008821">
    <property type="term" value="F:crossover junction DNA endonuclease activity"/>
    <property type="evidence" value="ECO:0007669"/>
    <property type="project" value="TreeGrafter"/>
</dbReference>
<comment type="similarity">
    <text evidence="2">Belongs to the RecA family. RAD51 subfamily.</text>
</comment>
<evidence type="ECO:0000256" key="1">
    <source>
        <dbReference type="ARBA" id="ARBA00004123"/>
    </source>
</evidence>
<protein>
    <recommendedName>
        <fullName evidence="10">DNA repair protein RAD51 homolog 3</fullName>
    </recommendedName>
</protein>
<dbReference type="FunFam" id="3.40.50.300:FF:001318">
    <property type="entry name" value="DNA repair protein RAD51"/>
    <property type="match status" value="1"/>
</dbReference>
<comment type="function">
    <text evidence="11">Involved in the homologous recombination repair (HRR) pathway of double-stranded DNA breaks arising during DNA replication or induced by DNA-damaging agents.</text>
</comment>
<keyword evidence="8" id="KW-0234">DNA repair</keyword>
<evidence type="ECO:0000256" key="3">
    <source>
        <dbReference type="ARBA" id="ARBA00022741"/>
    </source>
</evidence>
<reference evidence="13" key="1">
    <citation type="submission" date="2020-01" db="EMBL/GenBank/DDBJ databases">
        <title>Genome sequence of Kobresia littledalei, the first chromosome-level genome in the family Cyperaceae.</title>
        <authorList>
            <person name="Qu G."/>
        </authorList>
    </citation>
    <scope>NUCLEOTIDE SEQUENCE</scope>
    <source>
        <strain evidence="13">C.B.Clarke</strain>
        <tissue evidence="13">Leaf</tissue>
    </source>
</reference>
<dbReference type="PANTHER" id="PTHR46239:SF1">
    <property type="entry name" value="DNA REPAIR PROTEIN RAD51 HOMOLOG 3"/>
    <property type="match status" value="1"/>
</dbReference>
<dbReference type="PANTHER" id="PTHR46239">
    <property type="entry name" value="DNA REPAIR PROTEIN RAD51 HOMOLOG 3 RAD51C"/>
    <property type="match status" value="1"/>
</dbReference>
<comment type="subcellular location">
    <subcellularLocation>
        <location evidence="1">Nucleus</location>
    </subcellularLocation>
</comment>
<dbReference type="InterPro" id="IPR016467">
    <property type="entry name" value="DNA_recomb/repair_RecA-like"/>
</dbReference>
<dbReference type="GO" id="GO:0033063">
    <property type="term" value="C:Rad51B-Rad51C-Rad51D-XRCC2 complex"/>
    <property type="evidence" value="ECO:0007669"/>
    <property type="project" value="TreeGrafter"/>
</dbReference>
<dbReference type="OrthoDB" id="1861185at2759"/>
<proteinExistence type="inferred from homology"/>
<evidence type="ECO:0000256" key="5">
    <source>
        <dbReference type="ARBA" id="ARBA00022840"/>
    </source>
</evidence>
<dbReference type="GO" id="GO:0140664">
    <property type="term" value="F:ATP-dependent DNA damage sensor activity"/>
    <property type="evidence" value="ECO:0007669"/>
    <property type="project" value="InterPro"/>
</dbReference>
<name>A0A833VIE3_9POAL</name>